<dbReference type="Proteomes" id="UP000235315">
    <property type="component" value="Chromosome"/>
</dbReference>
<sequence length="95" mass="10500">MRRIVCRRFGASICLRAATTGCKNDRGIAESVNPRQRGTPGPPYPSVLYPTLAPESAASLVFTGLERQRNEITLPGFGTDQHPGTRNRRHRTQPL</sequence>
<proteinExistence type="predicted"/>
<name>A0ABM6R7Z2_PSEO1</name>
<feature type="region of interest" description="Disordered" evidence="1">
    <location>
        <begin position="71"/>
        <end position="95"/>
    </location>
</feature>
<organism evidence="2 3">
    <name type="scientific">Pseudomonas ogarae (strain DSM 112162 / CECT 30235 / F113)</name>
    <dbReference type="NCBI Taxonomy" id="1114970"/>
    <lineage>
        <taxon>Bacteria</taxon>
        <taxon>Pseudomonadati</taxon>
        <taxon>Pseudomonadota</taxon>
        <taxon>Gammaproteobacteria</taxon>
        <taxon>Pseudomonadales</taxon>
        <taxon>Pseudomonadaceae</taxon>
        <taxon>Pseudomonas</taxon>
    </lineage>
</organism>
<protein>
    <recommendedName>
        <fullName evidence="4">DUF1534 domain-containing protein</fullName>
    </recommendedName>
</protein>
<accession>A0ABM6R7Z2</accession>
<keyword evidence="3" id="KW-1185">Reference proteome</keyword>
<dbReference type="EMBL" id="CP025738">
    <property type="protein sequence ID" value="AUO49210.1"/>
    <property type="molecule type" value="Genomic_DNA"/>
</dbReference>
<reference evidence="2 3" key="1">
    <citation type="submission" date="2018-01" db="EMBL/GenBank/DDBJ databases">
        <title>Tropical forage species Digitaria eriantha prevents oxidative stress under low temperature conditions by the incorporation of polyhydroxybutyrate-producing endophytic bacteria.</title>
        <authorList>
            <person name="Stritzler M."/>
            <person name="Ayub N."/>
        </authorList>
    </citation>
    <scope>NUCLEOTIDE SEQUENCE [LARGE SCALE GENOMIC DNA]</scope>
    <source>
        <strain evidence="2 3">FR1</strain>
    </source>
</reference>
<evidence type="ECO:0000313" key="2">
    <source>
        <dbReference type="EMBL" id="AUO49210.1"/>
    </source>
</evidence>
<feature type="region of interest" description="Disordered" evidence="1">
    <location>
        <begin position="25"/>
        <end position="45"/>
    </location>
</feature>
<gene>
    <name evidence="2" type="ORF">C1C98_29100</name>
</gene>
<feature type="compositionally biased region" description="Basic residues" evidence="1">
    <location>
        <begin position="85"/>
        <end position="95"/>
    </location>
</feature>
<evidence type="ECO:0000256" key="1">
    <source>
        <dbReference type="SAM" id="MobiDB-lite"/>
    </source>
</evidence>
<evidence type="ECO:0000313" key="3">
    <source>
        <dbReference type="Proteomes" id="UP000235315"/>
    </source>
</evidence>
<evidence type="ECO:0008006" key="4">
    <source>
        <dbReference type="Google" id="ProtNLM"/>
    </source>
</evidence>